<dbReference type="OrthoDB" id="47375at2759"/>
<dbReference type="PANTHER" id="PTHR10730:SF53">
    <property type="entry name" value="GLYCOSYLTRANSFERASE 25 FAMILY MEMBER"/>
    <property type="match status" value="1"/>
</dbReference>
<reference evidence="6" key="1">
    <citation type="submission" date="2025-08" db="UniProtKB">
        <authorList>
            <consortium name="RefSeq"/>
        </authorList>
    </citation>
    <scope>IDENTIFICATION</scope>
    <source>
        <tissue evidence="6">Whole body</tissue>
    </source>
</reference>
<keyword evidence="3" id="KW-0808">Transferase</keyword>
<dbReference type="Gene3D" id="3.90.550.10">
    <property type="entry name" value="Spore Coat Polysaccharide Biosynthesis Protein SpsA, Chain A"/>
    <property type="match status" value="1"/>
</dbReference>
<keyword evidence="2" id="KW-0328">Glycosyltransferase</keyword>
<dbReference type="Proteomes" id="UP000504618">
    <property type="component" value="Unplaced"/>
</dbReference>
<gene>
    <name evidence="6" type="primary">LOC112454304</name>
</gene>
<feature type="non-terminal residue" evidence="6">
    <location>
        <position position="139"/>
    </location>
</feature>
<evidence type="ECO:0000256" key="3">
    <source>
        <dbReference type="ARBA" id="ARBA00022679"/>
    </source>
</evidence>
<evidence type="ECO:0000256" key="4">
    <source>
        <dbReference type="SAM" id="SignalP"/>
    </source>
</evidence>
<organism evidence="5 6">
    <name type="scientific">Temnothorax curvispinosus</name>
    <dbReference type="NCBI Taxonomy" id="300111"/>
    <lineage>
        <taxon>Eukaryota</taxon>
        <taxon>Metazoa</taxon>
        <taxon>Ecdysozoa</taxon>
        <taxon>Arthropoda</taxon>
        <taxon>Hexapoda</taxon>
        <taxon>Insecta</taxon>
        <taxon>Pterygota</taxon>
        <taxon>Neoptera</taxon>
        <taxon>Endopterygota</taxon>
        <taxon>Hymenoptera</taxon>
        <taxon>Apocrita</taxon>
        <taxon>Aculeata</taxon>
        <taxon>Formicoidea</taxon>
        <taxon>Formicidae</taxon>
        <taxon>Myrmicinae</taxon>
        <taxon>Temnothorax</taxon>
    </lineage>
</organism>
<keyword evidence="4" id="KW-0732">Signal</keyword>
<dbReference type="SUPFAM" id="SSF53448">
    <property type="entry name" value="Nucleotide-diphospho-sugar transferases"/>
    <property type="match status" value="1"/>
</dbReference>
<feature type="signal peptide" evidence="4">
    <location>
        <begin position="1"/>
        <end position="23"/>
    </location>
</feature>
<proteinExistence type="inferred from homology"/>
<evidence type="ECO:0000313" key="6">
    <source>
        <dbReference type="RefSeq" id="XP_024871369.1"/>
    </source>
</evidence>
<sequence>MILRGYLMVYSVVGLVLLATCNAISKEPTVLIGVLVRNKAHTLPYFLSLLERQDYPKKRISLWIRSDNNVDNSIKILNKWISTRSEMYHSLNVDLNASSTGFEDEKSIANWSPRRFAHVIDLREQALDYARKIWADFIW</sequence>
<protein>
    <submittedName>
        <fullName evidence="6">Glycosyltransferase 25 family member-like</fullName>
    </submittedName>
</protein>
<dbReference type="GeneID" id="112454304"/>
<comment type="similarity">
    <text evidence="1">Belongs to the glycosyltransferase 25 family.</text>
</comment>
<dbReference type="InterPro" id="IPR050757">
    <property type="entry name" value="Collagen_mod_GT25"/>
</dbReference>
<evidence type="ECO:0000256" key="1">
    <source>
        <dbReference type="ARBA" id="ARBA00006721"/>
    </source>
</evidence>
<accession>A0A6J1PNT3</accession>
<evidence type="ECO:0000256" key="2">
    <source>
        <dbReference type="ARBA" id="ARBA00022676"/>
    </source>
</evidence>
<name>A0A6J1PNT3_9HYME</name>
<dbReference type="AlphaFoldDB" id="A0A6J1PNT3"/>
<dbReference type="PANTHER" id="PTHR10730">
    <property type="entry name" value="PROCOLLAGEN-LYSINE,2-OXOGLUTARATE 5-DIOXYGENASE/GLYCOSYLTRANSFERASE 25 FAMILY MEMBER"/>
    <property type="match status" value="1"/>
</dbReference>
<dbReference type="GO" id="GO:0050211">
    <property type="term" value="F:procollagen galactosyltransferase activity"/>
    <property type="evidence" value="ECO:0007669"/>
    <property type="project" value="TreeGrafter"/>
</dbReference>
<keyword evidence="5" id="KW-1185">Reference proteome</keyword>
<dbReference type="RefSeq" id="XP_024871369.1">
    <property type="nucleotide sequence ID" value="XM_025015601.1"/>
</dbReference>
<dbReference type="InterPro" id="IPR029044">
    <property type="entry name" value="Nucleotide-diphossugar_trans"/>
</dbReference>
<evidence type="ECO:0000313" key="5">
    <source>
        <dbReference type="Proteomes" id="UP000504618"/>
    </source>
</evidence>
<feature type="chain" id="PRO_5026866581" evidence="4">
    <location>
        <begin position="24"/>
        <end position="139"/>
    </location>
</feature>